<evidence type="ECO:0000313" key="1">
    <source>
        <dbReference type="EMBL" id="XFO67605.1"/>
    </source>
</evidence>
<accession>A0ABZ3IPV2</accession>
<keyword evidence="2" id="KW-1185">Reference proteome</keyword>
<sequence length="153" mass="17719">MKKIKVFIIFTVLCLAVNIPYVYGSNVQSVEKLDNDRFSLSNALTGVQYINDWLKSFRELTKLTADRVSPEEKQQVGNLGWEAQNLAFYNRVKSIEGTLWKQEYEIRKLEYELALEQNASGKVSQTEVAEKEKSYQEARNNLQSFLTKFHIAD</sequence>
<proteinExistence type="predicted"/>
<dbReference type="Proteomes" id="UP000216752">
    <property type="component" value="Chromosome"/>
</dbReference>
<dbReference type="RefSeq" id="WP_094606305.1">
    <property type="nucleotide sequence ID" value="NZ_CP155573.1"/>
</dbReference>
<dbReference type="EMBL" id="CP155573">
    <property type="protein sequence ID" value="XFO67605.1"/>
    <property type="molecule type" value="Genomic_DNA"/>
</dbReference>
<name>A0ABZ3IPV2_9FIRM</name>
<evidence type="ECO:0008006" key="3">
    <source>
        <dbReference type="Google" id="ProtNLM"/>
    </source>
</evidence>
<protein>
    <recommendedName>
        <fullName evidence="3">Outer membrane efflux protein</fullName>
    </recommendedName>
</protein>
<reference evidence="1" key="1">
    <citation type="submission" date="2024-05" db="EMBL/GenBank/DDBJ databases">
        <title>Isolation and characterization of Sporomusa carbonis sp. nov., a carboxydotrophic hydrogenogen in the genus of Sporomusa isolated from a charcoal burning pile.</title>
        <authorList>
            <person name="Boeer T."/>
            <person name="Rosenbaum F."/>
            <person name="Eysell L."/>
            <person name="Mueller V."/>
            <person name="Daniel R."/>
            <person name="Poehlein A."/>
        </authorList>
    </citation>
    <scope>NUCLEOTIDE SEQUENCE [LARGE SCALE GENOMIC DNA]</scope>
    <source>
        <strain evidence="1">DSM 10669</strain>
    </source>
</reference>
<organism evidence="1 2">
    <name type="scientific">Sporomusa silvacetica DSM 10669</name>
    <dbReference type="NCBI Taxonomy" id="1123289"/>
    <lineage>
        <taxon>Bacteria</taxon>
        <taxon>Bacillati</taxon>
        <taxon>Bacillota</taxon>
        <taxon>Negativicutes</taxon>
        <taxon>Selenomonadales</taxon>
        <taxon>Sporomusaceae</taxon>
        <taxon>Sporomusa</taxon>
    </lineage>
</organism>
<gene>
    <name evidence="1" type="ORF">SPSIL_038240</name>
</gene>
<evidence type="ECO:0000313" key="2">
    <source>
        <dbReference type="Proteomes" id="UP000216752"/>
    </source>
</evidence>